<feature type="region of interest" description="Disordered" evidence="5">
    <location>
        <begin position="1"/>
        <end position="27"/>
    </location>
</feature>
<dbReference type="EMBL" id="CP133621">
    <property type="protein sequence ID" value="WMV51497.1"/>
    <property type="molecule type" value="Genomic_DNA"/>
</dbReference>
<dbReference type="GO" id="GO:0046872">
    <property type="term" value="F:metal ion binding"/>
    <property type="evidence" value="ECO:0007669"/>
    <property type="project" value="UniProtKB-KW"/>
</dbReference>
<keyword evidence="4" id="KW-0408">Iron</keyword>
<dbReference type="Gene3D" id="2.60.120.330">
    <property type="entry name" value="B-lactam Antibiotic, Isopenicillin N Synthase, Chain"/>
    <property type="match status" value="1"/>
</dbReference>
<evidence type="ECO:0000256" key="1">
    <source>
        <dbReference type="ARBA" id="ARBA00008056"/>
    </source>
</evidence>
<reference evidence="7" key="1">
    <citation type="submission" date="2023-08" db="EMBL/GenBank/DDBJ databases">
        <title>A de novo genome assembly of Solanum verrucosum Schlechtendal, a Mexican diploid species geographically isolated from the other diploid A-genome species in potato relatives.</title>
        <authorList>
            <person name="Hosaka K."/>
        </authorList>
    </citation>
    <scope>NUCLEOTIDE SEQUENCE</scope>
    <source>
        <tissue evidence="7">Young leaves</tissue>
    </source>
</reference>
<dbReference type="PROSITE" id="PS51471">
    <property type="entry name" value="FE2OG_OXY"/>
    <property type="match status" value="1"/>
</dbReference>
<dbReference type="AlphaFoldDB" id="A0AAF0ZT99"/>
<evidence type="ECO:0000256" key="5">
    <source>
        <dbReference type="SAM" id="MobiDB-lite"/>
    </source>
</evidence>
<dbReference type="GO" id="GO:0051213">
    <property type="term" value="F:dioxygenase activity"/>
    <property type="evidence" value="ECO:0007669"/>
    <property type="project" value="UniProtKB-ARBA"/>
</dbReference>
<dbReference type="InterPro" id="IPR027443">
    <property type="entry name" value="IPNS-like_sf"/>
</dbReference>
<dbReference type="SUPFAM" id="SSF51197">
    <property type="entry name" value="Clavaminate synthase-like"/>
    <property type="match status" value="1"/>
</dbReference>
<dbReference type="PANTHER" id="PTHR10209">
    <property type="entry name" value="OXIDOREDUCTASE, 2OG-FE II OXYGENASE FAMILY PROTEIN"/>
    <property type="match status" value="1"/>
</dbReference>
<comment type="similarity">
    <text evidence="1">Belongs to the iron/ascorbate-dependent oxidoreductase family.</text>
</comment>
<name>A0AAF0ZT99_SOLVR</name>
<gene>
    <name evidence="7" type="ORF">MTR67_044882</name>
</gene>
<dbReference type="Pfam" id="PF03171">
    <property type="entry name" value="2OG-FeII_Oxy"/>
    <property type="match status" value="1"/>
</dbReference>
<organism evidence="7 8">
    <name type="scientific">Solanum verrucosum</name>
    <dbReference type="NCBI Taxonomy" id="315347"/>
    <lineage>
        <taxon>Eukaryota</taxon>
        <taxon>Viridiplantae</taxon>
        <taxon>Streptophyta</taxon>
        <taxon>Embryophyta</taxon>
        <taxon>Tracheophyta</taxon>
        <taxon>Spermatophyta</taxon>
        <taxon>Magnoliopsida</taxon>
        <taxon>eudicotyledons</taxon>
        <taxon>Gunneridae</taxon>
        <taxon>Pentapetalae</taxon>
        <taxon>asterids</taxon>
        <taxon>lamiids</taxon>
        <taxon>Solanales</taxon>
        <taxon>Solanaceae</taxon>
        <taxon>Solanoideae</taxon>
        <taxon>Solaneae</taxon>
        <taxon>Solanum</taxon>
    </lineage>
</organism>
<feature type="domain" description="Fe2OG dioxygenase" evidence="6">
    <location>
        <begin position="68"/>
        <end position="192"/>
    </location>
</feature>
<dbReference type="PANTHER" id="PTHR10209:SF791">
    <property type="entry name" value="1-AMINOCYCLOPROPANE-1-CARBOXYLATE OXIDASE HOMOLOG 1"/>
    <property type="match status" value="1"/>
</dbReference>
<dbReference type="Proteomes" id="UP001234989">
    <property type="component" value="Chromosome 10"/>
</dbReference>
<evidence type="ECO:0000256" key="4">
    <source>
        <dbReference type="ARBA" id="ARBA00023004"/>
    </source>
</evidence>
<protein>
    <recommendedName>
        <fullName evidence="6">Fe2OG dioxygenase domain-containing protein</fullName>
    </recommendedName>
</protein>
<proteinExistence type="inferred from homology"/>
<accession>A0AAF0ZT99</accession>
<dbReference type="InterPro" id="IPR005123">
    <property type="entry name" value="Oxoglu/Fe-dep_dioxygenase_dom"/>
</dbReference>
<keyword evidence="8" id="KW-1185">Reference proteome</keyword>
<sequence>MRNYQSALGETTGRDLSKTLSPESSKKAKQLVVEYASKEDQGDRGIHVLELDSNQLSSQEPHLMNSGEFDGTSISNSTAPCPRPELTIGTNKHSDNDFLTVLLQDHIGGLQVLYQNQWEWFDVPHMCGALVVNIEDLLQANSMSYSKLYGPISELLSEDNPPKYRATAVKDYHEYFHKKVLDGTSASSRYKI</sequence>
<evidence type="ECO:0000256" key="3">
    <source>
        <dbReference type="ARBA" id="ARBA00023002"/>
    </source>
</evidence>
<dbReference type="InterPro" id="IPR044861">
    <property type="entry name" value="IPNS-like_FE2OG_OXY"/>
</dbReference>
<evidence type="ECO:0000256" key="2">
    <source>
        <dbReference type="ARBA" id="ARBA00022723"/>
    </source>
</evidence>
<keyword evidence="3" id="KW-0560">Oxidoreductase</keyword>
<evidence type="ECO:0000313" key="8">
    <source>
        <dbReference type="Proteomes" id="UP001234989"/>
    </source>
</evidence>
<evidence type="ECO:0000259" key="6">
    <source>
        <dbReference type="PROSITE" id="PS51471"/>
    </source>
</evidence>
<evidence type="ECO:0000313" key="7">
    <source>
        <dbReference type="EMBL" id="WMV51497.1"/>
    </source>
</evidence>
<keyword evidence="2" id="KW-0479">Metal-binding</keyword>